<sequence length="319" mass="35180">MKNLGSEDLMVVLFFGSNEEVKSLDVDEAFFGTPEDIAARALQPSGGVKFIRTFQKFPEAQSVNLPPNLGQLVHSVNYQQSEDTQVWRYFYDLGASPIHPFQGGQFQWAPYRSSRTSANPNELIYIRSLNEESRSLTLATLRIFVNELGQPHYHFNANELAYVVSGCARAGLVMESGKSVTFDVAIGDVIFFPVGTQHYLKSVCDEELLLVVAYSTGKEVRKGFGGGVGSQKGKVGSQRIRIWQLWVRMGSDGSVFGSDGSLGYVRSYGSLFGSYGGLWGLMDPYLAAMGLYGDQWIPIWQLWGSMGFNGSLFGSYGSI</sequence>
<dbReference type="InterPro" id="IPR011051">
    <property type="entry name" value="RmlC_Cupin_sf"/>
</dbReference>
<dbReference type="AlphaFoldDB" id="A0A669QH34"/>
<dbReference type="PANTHER" id="PTHR35349:SF4">
    <property type="entry name" value="CUPIN TYPE-1 DOMAIN-CONTAINING PROTEIN"/>
    <property type="match status" value="1"/>
</dbReference>
<dbReference type="Ensembl" id="ENSPCLT00000027240.1">
    <property type="protein sequence ID" value="ENSPCLP00000020024.1"/>
    <property type="gene ID" value="ENSPCLG00000017186.1"/>
</dbReference>
<dbReference type="SMART" id="SM00835">
    <property type="entry name" value="Cupin_1"/>
    <property type="match status" value="1"/>
</dbReference>
<dbReference type="InterPro" id="IPR053297">
    <property type="entry name" value="Dynactin-associated"/>
</dbReference>
<dbReference type="InterPro" id="IPR006045">
    <property type="entry name" value="Cupin_1"/>
</dbReference>
<reference evidence="2" key="2">
    <citation type="submission" date="2025-09" db="UniProtKB">
        <authorList>
            <consortium name="Ensembl"/>
        </authorList>
    </citation>
    <scope>IDENTIFICATION</scope>
</reference>
<dbReference type="SUPFAM" id="SSF51182">
    <property type="entry name" value="RmlC-like cupins"/>
    <property type="match status" value="1"/>
</dbReference>
<dbReference type="InterPro" id="IPR014710">
    <property type="entry name" value="RmlC-like_jellyroll"/>
</dbReference>
<dbReference type="Gene3D" id="2.60.120.10">
    <property type="entry name" value="Jelly Rolls"/>
    <property type="match status" value="1"/>
</dbReference>
<protein>
    <recommendedName>
        <fullName evidence="1">Cupin type-1 domain-containing protein</fullName>
    </recommendedName>
</protein>
<dbReference type="GO" id="GO:0005886">
    <property type="term" value="C:plasma membrane"/>
    <property type="evidence" value="ECO:0007669"/>
    <property type="project" value="TreeGrafter"/>
</dbReference>
<organism evidence="2 3">
    <name type="scientific">Phasianus colchicus</name>
    <name type="common">Common pheasant</name>
    <dbReference type="NCBI Taxonomy" id="9054"/>
    <lineage>
        <taxon>Eukaryota</taxon>
        <taxon>Metazoa</taxon>
        <taxon>Chordata</taxon>
        <taxon>Craniata</taxon>
        <taxon>Vertebrata</taxon>
        <taxon>Euteleostomi</taxon>
        <taxon>Archelosauria</taxon>
        <taxon>Archosauria</taxon>
        <taxon>Dinosauria</taxon>
        <taxon>Saurischia</taxon>
        <taxon>Theropoda</taxon>
        <taxon>Coelurosauria</taxon>
        <taxon>Aves</taxon>
        <taxon>Neognathae</taxon>
        <taxon>Galloanserae</taxon>
        <taxon>Galliformes</taxon>
        <taxon>Phasianidae</taxon>
        <taxon>Phasianinae</taxon>
        <taxon>Phasianus</taxon>
    </lineage>
</organism>
<reference evidence="2" key="1">
    <citation type="submission" date="2025-08" db="UniProtKB">
        <authorList>
            <consortium name="Ensembl"/>
        </authorList>
    </citation>
    <scope>IDENTIFICATION</scope>
</reference>
<keyword evidence="3" id="KW-1185">Reference proteome</keyword>
<dbReference type="Proteomes" id="UP000472261">
    <property type="component" value="Unplaced"/>
</dbReference>
<dbReference type="GO" id="GO:0005794">
    <property type="term" value="C:Golgi apparatus"/>
    <property type="evidence" value="ECO:0007669"/>
    <property type="project" value="TreeGrafter"/>
</dbReference>
<evidence type="ECO:0000259" key="1">
    <source>
        <dbReference type="SMART" id="SM00835"/>
    </source>
</evidence>
<dbReference type="Pfam" id="PF00190">
    <property type="entry name" value="Cupin_1"/>
    <property type="match status" value="1"/>
</dbReference>
<evidence type="ECO:0000313" key="2">
    <source>
        <dbReference type="Ensembl" id="ENSPCLP00000020024.1"/>
    </source>
</evidence>
<dbReference type="PANTHER" id="PTHR35349">
    <property type="entry name" value="DYNACTIN-ASSOCIATED PROTEIN"/>
    <property type="match status" value="1"/>
</dbReference>
<feature type="domain" description="Cupin type-1" evidence="1">
    <location>
        <begin position="111"/>
        <end position="221"/>
    </location>
</feature>
<accession>A0A669QH34</accession>
<evidence type="ECO:0000313" key="3">
    <source>
        <dbReference type="Proteomes" id="UP000472261"/>
    </source>
</evidence>
<proteinExistence type="predicted"/>
<name>A0A669QH34_PHACC</name>